<sequence length="403" mass="43384">MTERLYYTDAYRRAFDARVTSVRPSGEWGALPGVILDRTAFYPTSGGQPHDTGTLAGLPVRDVIDAGDEVIHVVEAPAADPRIAPAGEVQGVVDWERRFDHMQQHTAQHVLSAAFAQLLGAETVSVHLGGSSTLDLAVQGLPPEDARRVEERANQIAFDNRPVTIRFVSDDEAAALGLRRPPRRAGTIRVVEVEGWDRSACGGTHVNRTGELGPVLLRRWERTKGQIRVEFLSGWRAIADYRWKHALVSEWSARLTVGDRELGAALDRVVREAREGERALAEARGRLIASEAAERLAAAPAGAGPKVLRLQVSRRDPDEVRHLLRELTGREACVVLAGDEATGRLYFARSPGAGPAMAALIDQASRSVGGRGGGTAEFAQGAVPPGDTVARALAHAEEAVRGA</sequence>
<dbReference type="GO" id="GO:0003676">
    <property type="term" value="F:nucleic acid binding"/>
    <property type="evidence" value="ECO:0007669"/>
    <property type="project" value="InterPro"/>
</dbReference>
<dbReference type="SMART" id="SM00863">
    <property type="entry name" value="tRNA_SAD"/>
    <property type="match status" value="1"/>
</dbReference>
<dbReference type="GO" id="GO:0006419">
    <property type="term" value="P:alanyl-tRNA aminoacylation"/>
    <property type="evidence" value="ECO:0007669"/>
    <property type="project" value="InterPro"/>
</dbReference>
<comment type="subcellular location">
    <subcellularLocation>
        <location evidence="2">Cytoplasm</location>
    </subcellularLocation>
</comment>
<dbReference type="Proteomes" id="UP000318509">
    <property type="component" value="Unassembled WGS sequence"/>
</dbReference>
<accession>A0A537K1P5</accession>
<dbReference type="InterPro" id="IPR012947">
    <property type="entry name" value="tRNA_SAD"/>
</dbReference>
<organism evidence="6 7">
    <name type="scientific">Candidatus Segetimicrobium genomatis</name>
    <dbReference type="NCBI Taxonomy" id="2569760"/>
    <lineage>
        <taxon>Bacteria</taxon>
        <taxon>Bacillati</taxon>
        <taxon>Candidatus Sysuimicrobiota</taxon>
        <taxon>Candidatus Sysuimicrobiia</taxon>
        <taxon>Candidatus Sysuimicrobiales</taxon>
        <taxon>Candidatus Segetimicrobiaceae</taxon>
        <taxon>Candidatus Segetimicrobium</taxon>
    </lineage>
</organism>
<dbReference type="InterPro" id="IPR003156">
    <property type="entry name" value="DHHA1_dom"/>
</dbReference>
<dbReference type="GO" id="GO:0046872">
    <property type="term" value="F:metal ion binding"/>
    <property type="evidence" value="ECO:0007669"/>
    <property type="project" value="UniProtKB-KW"/>
</dbReference>
<dbReference type="Pfam" id="PF02272">
    <property type="entry name" value="DHHA1"/>
    <property type="match status" value="1"/>
</dbReference>
<dbReference type="Gene3D" id="3.10.310.40">
    <property type="match status" value="1"/>
</dbReference>
<keyword evidence="4" id="KW-0862">Zinc</keyword>
<dbReference type="GO" id="GO:0004813">
    <property type="term" value="F:alanine-tRNA ligase activity"/>
    <property type="evidence" value="ECO:0007669"/>
    <property type="project" value="InterPro"/>
</dbReference>
<dbReference type="InterPro" id="IPR051335">
    <property type="entry name" value="Alanyl-tRNA_Editing_Enzymes"/>
</dbReference>
<dbReference type="GO" id="GO:0005524">
    <property type="term" value="F:ATP binding"/>
    <property type="evidence" value="ECO:0007669"/>
    <property type="project" value="InterPro"/>
</dbReference>
<dbReference type="Pfam" id="PF07973">
    <property type="entry name" value="tRNA_SAD"/>
    <property type="match status" value="1"/>
</dbReference>
<dbReference type="GO" id="GO:0005737">
    <property type="term" value="C:cytoplasm"/>
    <property type="evidence" value="ECO:0007669"/>
    <property type="project" value="UniProtKB-SubCell"/>
</dbReference>
<proteinExistence type="predicted"/>
<evidence type="ECO:0000313" key="7">
    <source>
        <dbReference type="Proteomes" id="UP000318509"/>
    </source>
</evidence>
<dbReference type="AlphaFoldDB" id="A0A537K1P5"/>
<gene>
    <name evidence="6" type="ORF">E6H00_08965</name>
</gene>
<dbReference type="Gene3D" id="3.30.980.10">
    <property type="entry name" value="Threonyl-trna Synthetase, Chain A, domain 2"/>
    <property type="match status" value="1"/>
</dbReference>
<evidence type="ECO:0000256" key="2">
    <source>
        <dbReference type="ARBA" id="ARBA00004496"/>
    </source>
</evidence>
<comment type="caution">
    <text evidence="6">The sequence shown here is derived from an EMBL/GenBank/DDBJ whole genome shotgun (WGS) entry which is preliminary data.</text>
</comment>
<dbReference type="InterPro" id="IPR009000">
    <property type="entry name" value="Transl_B-barrel_sf"/>
</dbReference>
<feature type="domain" description="Alanyl-transfer RNA synthetases family profile" evidence="5">
    <location>
        <begin position="1"/>
        <end position="243"/>
    </location>
</feature>
<dbReference type="PANTHER" id="PTHR43462">
    <property type="entry name" value="ALANYL-TRNA EDITING PROTEIN"/>
    <property type="match status" value="1"/>
</dbReference>
<dbReference type="PANTHER" id="PTHR43462:SF1">
    <property type="entry name" value="ALANYL-TRNA EDITING PROTEIN AARSD1"/>
    <property type="match status" value="1"/>
</dbReference>
<reference evidence="6 7" key="1">
    <citation type="journal article" date="2019" name="Nat. Microbiol.">
        <title>Mediterranean grassland soil C-N compound turnover is dependent on rainfall and depth, and is mediated by genomically divergent microorganisms.</title>
        <authorList>
            <person name="Diamond S."/>
            <person name="Andeer P.F."/>
            <person name="Li Z."/>
            <person name="Crits-Christoph A."/>
            <person name="Burstein D."/>
            <person name="Anantharaman K."/>
            <person name="Lane K.R."/>
            <person name="Thomas B.C."/>
            <person name="Pan C."/>
            <person name="Northen T.R."/>
            <person name="Banfield J.F."/>
        </authorList>
    </citation>
    <scope>NUCLEOTIDE SEQUENCE [LARGE SCALE GENOMIC DNA]</scope>
    <source>
        <strain evidence="6">NP_3</strain>
    </source>
</reference>
<protein>
    <submittedName>
        <fullName evidence="6">Alanyl-tRNA editing protein</fullName>
    </submittedName>
</protein>
<evidence type="ECO:0000256" key="1">
    <source>
        <dbReference type="ARBA" id="ARBA00001947"/>
    </source>
</evidence>
<name>A0A537K1P5_9BACT</name>
<dbReference type="PROSITE" id="PS50860">
    <property type="entry name" value="AA_TRNA_LIGASE_II_ALA"/>
    <property type="match status" value="1"/>
</dbReference>
<dbReference type="GO" id="GO:0002161">
    <property type="term" value="F:aminoacyl-tRNA deacylase activity"/>
    <property type="evidence" value="ECO:0007669"/>
    <property type="project" value="UniProtKB-ARBA"/>
</dbReference>
<dbReference type="EMBL" id="VBAK01000119">
    <property type="protein sequence ID" value="TMI89713.1"/>
    <property type="molecule type" value="Genomic_DNA"/>
</dbReference>
<dbReference type="InterPro" id="IPR018165">
    <property type="entry name" value="Ala-tRNA-synth_IIc_core"/>
</dbReference>
<dbReference type="SUPFAM" id="SSF50447">
    <property type="entry name" value="Translation proteins"/>
    <property type="match status" value="1"/>
</dbReference>
<dbReference type="Gene3D" id="2.40.30.130">
    <property type="match status" value="1"/>
</dbReference>
<dbReference type="SUPFAM" id="SSF55186">
    <property type="entry name" value="ThrRS/AlaRS common domain"/>
    <property type="match status" value="1"/>
</dbReference>
<evidence type="ECO:0000256" key="4">
    <source>
        <dbReference type="ARBA" id="ARBA00022833"/>
    </source>
</evidence>
<evidence type="ECO:0000259" key="5">
    <source>
        <dbReference type="PROSITE" id="PS50860"/>
    </source>
</evidence>
<keyword evidence="3" id="KW-0479">Metal-binding</keyword>
<comment type="cofactor">
    <cofactor evidence="1">
        <name>Zn(2+)</name>
        <dbReference type="ChEBI" id="CHEBI:29105"/>
    </cofactor>
</comment>
<evidence type="ECO:0000313" key="6">
    <source>
        <dbReference type="EMBL" id="TMI89713.1"/>
    </source>
</evidence>
<dbReference type="InterPro" id="IPR018163">
    <property type="entry name" value="Thr/Ala-tRNA-synth_IIc_edit"/>
</dbReference>
<evidence type="ECO:0000256" key="3">
    <source>
        <dbReference type="ARBA" id="ARBA00022723"/>
    </source>
</evidence>